<keyword evidence="2 5" id="KW-0645">Protease</keyword>
<dbReference type="InterPro" id="IPR015500">
    <property type="entry name" value="Peptidase_S8_subtilisin-rel"/>
</dbReference>
<feature type="compositionally biased region" description="Low complexity" evidence="7">
    <location>
        <begin position="54"/>
        <end position="63"/>
    </location>
</feature>
<comment type="caution">
    <text evidence="9">The sequence shown here is derived from an EMBL/GenBank/DDBJ whole genome shotgun (WGS) entry which is preliminary data.</text>
</comment>
<evidence type="ECO:0000313" key="10">
    <source>
        <dbReference type="Proteomes" id="UP000765160"/>
    </source>
</evidence>
<dbReference type="PROSITE" id="PS00137">
    <property type="entry name" value="SUBTILASE_HIS"/>
    <property type="match status" value="1"/>
</dbReference>
<dbReference type="Pfam" id="PF00082">
    <property type="entry name" value="Peptidase_S8"/>
    <property type="match status" value="1"/>
</dbReference>
<organism evidence="9 10">
    <name type="scientific">Falsiroseomonas frigidaquae</name>
    <dbReference type="NCBI Taxonomy" id="487318"/>
    <lineage>
        <taxon>Bacteria</taxon>
        <taxon>Pseudomonadati</taxon>
        <taxon>Pseudomonadota</taxon>
        <taxon>Alphaproteobacteria</taxon>
        <taxon>Acetobacterales</taxon>
        <taxon>Roseomonadaceae</taxon>
        <taxon>Falsiroseomonas</taxon>
    </lineage>
</organism>
<evidence type="ECO:0000256" key="2">
    <source>
        <dbReference type="ARBA" id="ARBA00022670"/>
    </source>
</evidence>
<accession>A0ABX1EXP0</accession>
<evidence type="ECO:0000256" key="3">
    <source>
        <dbReference type="ARBA" id="ARBA00022801"/>
    </source>
</evidence>
<evidence type="ECO:0000313" key="9">
    <source>
        <dbReference type="EMBL" id="NKE44865.1"/>
    </source>
</evidence>
<keyword evidence="3 5" id="KW-0378">Hydrolase</keyword>
<keyword evidence="4 5" id="KW-0720">Serine protease</keyword>
<dbReference type="PANTHER" id="PTHR43806:SF11">
    <property type="entry name" value="CEREVISIN-RELATED"/>
    <property type="match status" value="1"/>
</dbReference>
<feature type="domain" description="Peptidase S8/S53" evidence="8">
    <location>
        <begin position="193"/>
        <end position="511"/>
    </location>
</feature>
<dbReference type="InterPro" id="IPR034204">
    <property type="entry name" value="PfSUB1-like_cat_dom"/>
</dbReference>
<dbReference type="PRINTS" id="PR00723">
    <property type="entry name" value="SUBTILISIN"/>
</dbReference>
<feature type="active site" description="Charge relay system" evidence="5">
    <location>
        <position position="305"/>
    </location>
</feature>
<evidence type="ECO:0000256" key="1">
    <source>
        <dbReference type="ARBA" id="ARBA00011073"/>
    </source>
</evidence>
<feature type="region of interest" description="Disordered" evidence="7">
    <location>
        <begin position="1"/>
        <end position="73"/>
    </location>
</feature>
<dbReference type="SUPFAM" id="SSF52743">
    <property type="entry name" value="Subtilisin-like"/>
    <property type="match status" value="1"/>
</dbReference>
<dbReference type="InterPro" id="IPR036852">
    <property type="entry name" value="Peptidase_S8/S53_dom_sf"/>
</dbReference>
<dbReference type="InterPro" id="IPR018247">
    <property type="entry name" value="EF_Hand_1_Ca_BS"/>
</dbReference>
<sequence length="688" mass="70721">MSISRMTVPGGLLFDLPAEDAQPAEQARTVWAAAPPPPAAEHPRPDGSTTGNTAEPDAPLPAEASPPPAQPGEILVQFSPDLSPALVEQALASVSGTPVEIIHGAATGPDGLLLRVTLPEGAEEAEAIAVLSTQPGVDFAEENFTVSVDAVSNDASYTNGSLWGMYGDATTSKNAFGSQAGEAWATGETGSAKVVIGVLDTGINYTHADLYLNVWINQGEIPISFRSSLADVDSDGQITFRDLNQAANKSFVTDINRNGRIDAGDLLKDQRWANRDDQDRNGYRDDLFGWDFVNNDNDPFDDNGHGTHVSGTIGAVGGNGVGVAGMAWEVQILALKFIGANGSGSISNAVKALDYYTNAGKAAVGQDFVATNNSWGGAGHSSAMQAAIDRTAEAGNLFIAAAGNNSRDTDRSANYPSSFSTLDSVGHEAVISVAALTSTGSLASFSNYGSATVDLAAPGASILSTTANGGYGTMSGTSMATPHVTGAIALYAAANPEDSAAEIRAALLDSTIATASLAGRTVTGGRLDAEAMLRAGAKPEASAPPAMASLHGTDGRDTVTGTADAEILSGVPASGSHLGRGTVDLLQGLGGDDIFVLGDARGAFYDDGNVRKSGTADYGRILDFQRGDKIQLSDDYDTYIIRSVRIEGVSGMGIYGDADGDGVYSGRDELIGHVKGFISLTSADLIFV</sequence>
<dbReference type="CDD" id="cd07473">
    <property type="entry name" value="Peptidases_S8_Subtilisin_like"/>
    <property type="match status" value="1"/>
</dbReference>
<dbReference type="PROSITE" id="PS00138">
    <property type="entry name" value="SUBTILASE_SER"/>
    <property type="match status" value="1"/>
</dbReference>
<evidence type="ECO:0000259" key="8">
    <source>
        <dbReference type="Pfam" id="PF00082"/>
    </source>
</evidence>
<comment type="similarity">
    <text evidence="1 5 6">Belongs to the peptidase S8 family.</text>
</comment>
<dbReference type="PROSITE" id="PS00018">
    <property type="entry name" value="EF_HAND_1"/>
    <property type="match status" value="2"/>
</dbReference>
<dbReference type="PROSITE" id="PS51892">
    <property type="entry name" value="SUBTILASE"/>
    <property type="match status" value="1"/>
</dbReference>
<dbReference type="RefSeq" id="WP_168049245.1">
    <property type="nucleotide sequence ID" value="NZ_JAATJR010000002.1"/>
</dbReference>
<gene>
    <name evidence="9" type="ORF">HB662_08750</name>
</gene>
<proteinExistence type="inferred from homology"/>
<dbReference type="PROSITE" id="PS00136">
    <property type="entry name" value="SUBTILASE_ASP"/>
    <property type="match status" value="1"/>
</dbReference>
<dbReference type="PANTHER" id="PTHR43806">
    <property type="entry name" value="PEPTIDASE S8"/>
    <property type="match status" value="1"/>
</dbReference>
<keyword evidence="10" id="KW-1185">Reference proteome</keyword>
<dbReference type="InterPro" id="IPR023828">
    <property type="entry name" value="Peptidase_S8_Ser-AS"/>
</dbReference>
<dbReference type="InterPro" id="IPR022398">
    <property type="entry name" value="Peptidase_S8_His-AS"/>
</dbReference>
<reference evidence="9 10" key="1">
    <citation type="submission" date="2020-03" db="EMBL/GenBank/DDBJ databases">
        <title>Roseomonas selenitidurans sp. nov. isolated from soil.</title>
        <authorList>
            <person name="Liu H."/>
        </authorList>
    </citation>
    <scope>NUCLEOTIDE SEQUENCE [LARGE SCALE GENOMIC DNA]</scope>
    <source>
        <strain evidence="9 10">JCM 15073</strain>
    </source>
</reference>
<dbReference type="Gene3D" id="3.40.50.200">
    <property type="entry name" value="Peptidase S8/S53 domain"/>
    <property type="match status" value="1"/>
</dbReference>
<evidence type="ECO:0000256" key="7">
    <source>
        <dbReference type="SAM" id="MobiDB-lite"/>
    </source>
</evidence>
<evidence type="ECO:0000256" key="4">
    <source>
        <dbReference type="ARBA" id="ARBA00022825"/>
    </source>
</evidence>
<name>A0ABX1EXP0_9PROT</name>
<feature type="active site" description="Charge relay system" evidence="5">
    <location>
        <position position="200"/>
    </location>
</feature>
<evidence type="ECO:0000256" key="6">
    <source>
        <dbReference type="RuleBase" id="RU003355"/>
    </source>
</evidence>
<dbReference type="InterPro" id="IPR000209">
    <property type="entry name" value="Peptidase_S8/S53_dom"/>
</dbReference>
<dbReference type="InterPro" id="IPR050131">
    <property type="entry name" value="Peptidase_S8_subtilisin-like"/>
</dbReference>
<feature type="active site" description="Charge relay system" evidence="5">
    <location>
        <position position="478"/>
    </location>
</feature>
<dbReference type="Proteomes" id="UP000765160">
    <property type="component" value="Unassembled WGS sequence"/>
</dbReference>
<dbReference type="EMBL" id="JAAVTX010000002">
    <property type="protein sequence ID" value="NKE44865.1"/>
    <property type="molecule type" value="Genomic_DNA"/>
</dbReference>
<protein>
    <submittedName>
        <fullName evidence="9">S8 family serine peptidase</fullName>
    </submittedName>
</protein>
<evidence type="ECO:0000256" key="5">
    <source>
        <dbReference type="PROSITE-ProRule" id="PRU01240"/>
    </source>
</evidence>
<dbReference type="InterPro" id="IPR023827">
    <property type="entry name" value="Peptidase_S8_Asp-AS"/>
</dbReference>